<evidence type="ECO:0000313" key="12">
    <source>
        <dbReference type="Proteomes" id="UP001312865"/>
    </source>
</evidence>
<dbReference type="Proteomes" id="UP001312865">
    <property type="component" value="Unassembled WGS sequence"/>
</dbReference>
<dbReference type="InterPro" id="IPR050487">
    <property type="entry name" value="FtsQ_DivIB"/>
</dbReference>
<dbReference type="RefSeq" id="WP_336585504.1">
    <property type="nucleotide sequence ID" value="NZ_JBBAXC010000002.1"/>
</dbReference>
<dbReference type="Pfam" id="PF08478">
    <property type="entry name" value="POTRA_1"/>
    <property type="match status" value="1"/>
</dbReference>
<keyword evidence="6 8" id="KW-0472">Membrane</keyword>
<organism evidence="11 12">
    <name type="scientific">Bacillus spongiae</name>
    <dbReference type="NCBI Taxonomy" id="2683610"/>
    <lineage>
        <taxon>Bacteria</taxon>
        <taxon>Bacillati</taxon>
        <taxon>Bacillota</taxon>
        <taxon>Bacilli</taxon>
        <taxon>Bacillales</taxon>
        <taxon>Bacillaceae</taxon>
        <taxon>Bacillus</taxon>
    </lineage>
</organism>
<dbReference type="HAMAP" id="MF_00912">
    <property type="entry name" value="DivIB"/>
    <property type="match status" value="1"/>
</dbReference>
<gene>
    <name evidence="8" type="primary">divIB</name>
    <name evidence="11" type="ORF">WAK64_03230</name>
</gene>
<comment type="similarity">
    <text evidence="8">Belongs to the FtsQ/DivIB family. DivIB subfamily.</text>
</comment>
<evidence type="ECO:0000313" key="11">
    <source>
        <dbReference type="EMBL" id="MEI5906083.1"/>
    </source>
</evidence>
<comment type="caution">
    <text evidence="11">The sequence shown here is derived from an EMBL/GenBank/DDBJ whole genome shotgun (WGS) entry which is preliminary data.</text>
</comment>
<dbReference type="InterPro" id="IPR034746">
    <property type="entry name" value="POTRA"/>
</dbReference>
<evidence type="ECO:0000256" key="5">
    <source>
        <dbReference type="ARBA" id="ARBA00022989"/>
    </source>
</evidence>
<dbReference type="PANTHER" id="PTHR37820:SF1">
    <property type="entry name" value="CELL DIVISION PROTEIN FTSQ"/>
    <property type="match status" value="1"/>
</dbReference>
<feature type="transmembrane region" description="Helical" evidence="8">
    <location>
        <begin position="30"/>
        <end position="47"/>
    </location>
</feature>
<keyword evidence="12" id="KW-1185">Reference proteome</keyword>
<dbReference type="Gene3D" id="3.10.20.310">
    <property type="entry name" value="membrane protein fhac"/>
    <property type="match status" value="1"/>
</dbReference>
<keyword evidence="3 8" id="KW-0132">Cell division</keyword>
<protein>
    <recommendedName>
        <fullName evidence="8">Cell division protein DivIB</fullName>
    </recommendedName>
</protein>
<dbReference type="PANTHER" id="PTHR37820">
    <property type="entry name" value="CELL DIVISION PROTEIN DIVIB"/>
    <property type="match status" value="1"/>
</dbReference>
<comment type="subcellular location">
    <subcellularLocation>
        <location evidence="8">Cell membrane</location>
        <topology evidence="8">Single-pass type II membrane protein</topology>
    </subcellularLocation>
    <subcellularLocation>
        <location evidence="1">Membrane</location>
    </subcellularLocation>
    <text evidence="8">Localizes to the division septum.</text>
</comment>
<evidence type="ECO:0000256" key="8">
    <source>
        <dbReference type="HAMAP-Rule" id="MF_00912"/>
    </source>
</evidence>
<keyword evidence="9" id="KW-0175">Coiled coil</keyword>
<evidence type="ECO:0000256" key="7">
    <source>
        <dbReference type="ARBA" id="ARBA00023306"/>
    </source>
</evidence>
<comment type="function">
    <text evidence="8">Cell division protein that may be involved in stabilizing or promoting the assembly of the division complex.</text>
</comment>
<evidence type="ECO:0000259" key="10">
    <source>
        <dbReference type="PROSITE" id="PS51779"/>
    </source>
</evidence>
<dbReference type="Gene3D" id="3.40.50.10960">
    <property type="match status" value="1"/>
</dbReference>
<evidence type="ECO:0000256" key="6">
    <source>
        <dbReference type="ARBA" id="ARBA00023136"/>
    </source>
</evidence>
<reference evidence="11 12" key="1">
    <citation type="journal article" date="2018" name="J. Microbiol.">
        <title>Bacillus spongiae sp. nov., isolated from sponge of Jeju Island.</title>
        <authorList>
            <person name="Lee G.E."/>
            <person name="Im W.T."/>
            <person name="Park J.S."/>
        </authorList>
    </citation>
    <scope>NUCLEOTIDE SEQUENCE [LARGE SCALE GENOMIC DNA]</scope>
    <source>
        <strain evidence="11 12">135PIL107-10</strain>
    </source>
</reference>
<dbReference type="InterPro" id="IPR013685">
    <property type="entry name" value="POTRA_FtsQ_type"/>
</dbReference>
<keyword evidence="7 8" id="KW-0131">Cell cycle</keyword>
<evidence type="ECO:0000256" key="2">
    <source>
        <dbReference type="ARBA" id="ARBA00022475"/>
    </source>
</evidence>
<sequence>MEKENENVVSLEDRIPKIKEERKRKTNRRLAFLLCLFFILIASVVYMQSPWSEISHITVQGNNILDDNNIIEHSSLSLGASVWKLNKEAVGEEIESLPEIKSAEIHFIFPNSYIVKVEEYDQIALIFTENLFKPVLESGLVLEGDNLSTQPLPILRDFEDKKMLEEVVQQLKLLPLDVKNRISEIIYTPKQADPYHITLFMNDGYEVSATIRTLAEKLVHYPSIVNQLKEEGKGIIDLEVGSFFRAYEGTKKEEETNNED</sequence>
<keyword evidence="4 8" id="KW-0812">Transmembrane</keyword>
<evidence type="ECO:0000256" key="9">
    <source>
        <dbReference type="SAM" id="Coils"/>
    </source>
</evidence>
<keyword evidence="2 8" id="KW-1003">Cell membrane</keyword>
<feature type="coiled-coil region" evidence="9">
    <location>
        <begin position="1"/>
        <end position="28"/>
    </location>
</feature>
<dbReference type="InterPro" id="IPR026580">
    <property type="entry name" value="DivIB"/>
</dbReference>
<dbReference type="Pfam" id="PF03799">
    <property type="entry name" value="FtsQ_DivIB_C"/>
    <property type="match status" value="1"/>
</dbReference>
<dbReference type="InterPro" id="IPR005548">
    <property type="entry name" value="Cell_div_FtsQ/DivIB_C"/>
</dbReference>
<evidence type="ECO:0000256" key="3">
    <source>
        <dbReference type="ARBA" id="ARBA00022618"/>
    </source>
</evidence>
<name>A0ABU8H9T9_9BACI</name>
<proteinExistence type="inferred from homology"/>
<feature type="domain" description="POTRA" evidence="10">
    <location>
        <begin position="52"/>
        <end position="120"/>
    </location>
</feature>
<evidence type="ECO:0000256" key="1">
    <source>
        <dbReference type="ARBA" id="ARBA00004370"/>
    </source>
</evidence>
<dbReference type="PROSITE" id="PS51779">
    <property type="entry name" value="POTRA"/>
    <property type="match status" value="1"/>
</dbReference>
<evidence type="ECO:0000256" key="4">
    <source>
        <dbReference type="ARBA" id="ARBA00022692"/>
    </source>
</evidence>
<keyword evidence="5 8" id="KW-1133">Transmembrane helix</keyword>
<accession>A0ABU8H9T9</accession>
<dbReference type="EMBL" id="JBBAXC010000002">
    <property type="protein sequence ID" value="MEI5906083.1"/>
    <property type="molecule type" value="Genomic_DNA"/>
</dbReference>